<organism evidence="2">
    <name type="scientific">hot springs metagenome</name>
    <dbReference type="NCBI Taxonomy" id="433727"/>
    <lineage>
        <taxon>unclassified sequences</taxon>
        <taxon>metagenomes</taxon>
        <taxon>ecological metagenomes</taxon>
    </lineage>
</organism>
<proteinExistence type="predicted"/>
<protein>
    <submittedName>
        <fullName evidence="2">Uncharacterized protein</fullName>
    </submittedName>
</protein>
<evidence type="ECO:0000313" key="2">
    <source>
        <dbReference type="EMBL" id="GER94105.1"/>
    </source>
</evidence>
<accession>A0A5J4L1L1</accession>
<dbReference type="AlphaFoldDB" id="A0A5J4L1L1"/>
<evidence type="ECO:0000256" key="1">
    <source>
        <dbReference type="SAM" id="MobiDB-lite"/>
    </source>
</evidence>
<comment type="caution">
    <text evidence="2">The sequence shown here is derived from an EMBL/GenBank/DDBJ whole genome shotgun (WGS) entry which is preliminary data.</text>
</comment>
<reference evidence="2" key="1">
    <citation type="submission" date="2019-10" db="EMBL/GenBank/DDBJ databases">
        <title>Metagenomic sequencing of thiosulfate-disproportionating enrichment culture.</title>
        <authorList>
            <person name="Umezawa K."/>
            <person name="Kojima H."/>
            <person name="Fukui M."/>
        </authorList>
    </citation>
    <scope>NUCLEOTIDE SEQUENCE</scope>
    <source>
        <strain evidence="2">45J</strain>
    </source>
</reference>
<dbReference type="EMBL" id="BLAB01000001">
    <property type="protein sequence ID" value="GER94105.1"/>
    <property type="molecule type" value="Genomic_DNA"/>
</dbReference>
<gene>
    <name evidence="2" type="ORF">A45J_1863</name>
</gene>
<sequence length="44" mass="4823">MSEKKKDSPVQIPPPPSKEPTPKSDKYGQYGDGKPAIEIQPNKS</sequence>
<feature type="region of interest" description="Disordered" evidence="1">
    <location>
        <begin position="1"/>
        <end position="44"/>
    </location>
</feature>
<name>A0A5J4L1L1_9ZZZZ</name>